<proteinExistence type="predicted"/>
<feature type="region of interest" description="Disordered" evidence="1">
    <location>
        <begin position="652"/>
        <end position="687"/>
    </location>
</feature>
<sequence>MAETETVSKNVIKINKTHSAPRNSRKLGIALAAWKKLKASTNTPSSEEVAVAAAVDDEERDMPKNVRPESIIEEGPDGEIFVFHKCPPVLEIWDAQAADHDSASDTIYLQAQIVLGNDFQLRCFKIVEKCQGVYTMVAVVSVKTFDYIETYALEPGSITLHSSIALGFVSQSYELRANKSFACVGANDGYIHVFQIDSLQLHLKLGNGDSSMSGLQKNHRSALCDQKIANLKEDHVVIQTSTCGDCPIFDLVDGWLVYSPVQAEYKYLKAAKRNEKPRDSSASLKADLDPITTNYNSSQLPRQRLSIFTPMKLPVSAPLYNKVIGSLSKSALDGLFTLSKFSSSKYREYMNNELELNKISKSVGTALYTNIQKSSEMLKPNNNQIVTVLDLRNDKNLATFKPPGGVSAVSLSPYDMQLVTTNVRGDSLYMWDLFRLPKDISLIGKFARGQTAAVIKDIFWFNKDDGQKQRGSNFGFGCISKASGSVHWYSTDFLSDGDSGTKGPLSGKSSRSRRKSHDRPPTNWTLSSFGAEKFVNIFGNQLGVVNGEGTLKLIDASNGENFHEFRLPARAAKEFQNPESFTNTTATEGKESLNPISQAEIETCPPFLNLINRNNVEFATYTYNKEELNEFGSVIPSVPISVKSARKETCASLPKLNHGSEPSSEDENWPRLGQLMIDQDDDETMSD</sequence>
<dbReference type="Proteomes" id="UP001497383">
    <property type="component" value="Chromosome 3"/>
</dbReference>
<dbReference type="GeneID" id="92207554"/>
<feature type="compositionally biased region" description="Acidic residues" evidence="1">
    <location>
        <begin position="678"/>
        <end position="687"/>
    </location>
</feature>
<dbReference type="PANTHER" id="PTHR13268">
    <property type="entry name" value="BREAST CARCINOMA AMPLIFIED SEQUENCE 3"/>
    <property type="match status" value="1"/>
</dbReference>
<dbReference type="RefSeq" id="XP_066829296.1">
    <property type="nucleotide sequence ID" value="XM_066972348.1"/>
</dbReference>
<feature type="region of interest" description="Disordered" evidence="1">
    <location>
        <begin position="497"/>
        <end position="523"/>
    </location>
</feature>
<evidence type="ECO:0000256" key="1">
    <source>
        <dbReference type="SAM" id="MobiDB-lite"/>
    </source>
</evidence>
<dbReference type="InterPro" id="IPR011047">
    <property type="entry name" value="Quinoprotein_ADH-like_sf"/>
</dbReference>
<dbReference type="InterPro" id="IPR045142">
    <property type="entry name" value="BCAS3-like"/>
</dbReference>
<keyword evidence="3" id="KW-1185">Reference proteome</keyword>
<dbReference type="EMBL" id="OZ022407">
    <property type="protein sequence ID" value="CAK9437983.1"/>
    <property type="molecule type" value="Genomic_DNA"/>
</dbReference>
<name>A0ABP0ZJT0_9ASCO</name>
<accession>A0ABP0ZJT0</accession>
<organism evidence="2 3">
    <name type="scientific">Lodderomyces beijingensis</name>
    <dbReference type="NCBI Taxonomy" id="1775926"/>
    <lineage>
        <taxon>Eukaryota</taxon>
        <taxon>Fungi</taxon>
        <taxon>Dikarya</taxon>
        <taxon>Ascomycota</taxon>
        <taxon>Saccharomycotina</taxon>
        <taxon>Pichiomycetes</taxon>
        <taxon>Debaryomycetaceae</taxon>
        <taxon>Candida/Lodderomyces clade</taxon>
        <taxon>Lodderomyces</taxon>
    </lineage>
</organism>
<reference evidence="2 3" key="1">
    <citation type="submission" date="2024-03" db="EMBL/GenBank/DDBJ databases">
        <authorList>
            <person name="Brejova B."/>
        </authorList>
    </citation>
    <scope>NUCLEOTIDE SEQUENCE [LARGE SCALE GENOMIC DNA]</scope>
    <source>
        <strain evidence="2 3">CBS 14171</strain>
    </source>
</reference>
<evidence type="ECO:0000313" key="2">
    <source>
        <dbReference type="EMBL" id="CAK9437983.1"/>
    </source>
</evidence>
<evidence type="ECO:0000313" key="3">
    <source>
        <dbReference type="Proteomes" id="UP001497383"/>
    </source>
</evidence>
<dbReference type="SUPFAM" id="SSF50998">
    <property type="entry name" value="Quinoprotein alcohol dehydrogenase-like"/>
    <property type="match status" value="1"/>
</dbReference>
<dbReference type="PANTHER" id="PTHR13268:SF0">
    <property type="entry name" value="BCAS3 MICROTUBULE ASSOCIATED CELL MIGRATION FACTOR"/>
    <property type="match status" value="1"/>
</dbReference>
<gene>
    <name evidence="2" type="ORF">LODBEIA_P23580</name>
</gene>
<protein>
    <submittedName>
        <fullName evidence="2">Uncharacterized protein</fullName>
    </submittedName>
</protein>